<dbReference type="RefSeq" id="WP_104983720.1">
    <property type="nucleotide sequence ID" value="NZ_CP012673.1"/>
</dbReference>
<keyword evidence="2" id="KW-0489">Methyltransferase</keyword>
<organism evidence="2 3">
    <name type="scientific">Sorangium cellulosum</name>
    <name type="common">Polyangium cellulosum</name>
    <dbReference type="NCBI Taxonomy" id="56"/>
    <lineage>
        <taxon>Bacteria</taxon>
        <taxon>Pseudomonadati</taxon>
        <taxon>Myxococcota</taxon>
        <taxon>Polyangia</taxon>
        <taxon>Polyangiales</taxon>
        <taxon>Polyangiaceae</taxon>
        <taxon>Sorangium</taxon>
    </lineage>
</organism>
<dbReference type="InterPro" id="IPR029063">
    <property type="entry name" value="SAM-dependent_MTases_sf"/>
</dbReference>
<gene>
    <name evidence="2" type="ORF">SOCE26_068060</name>
</gene>
<dbReference type="Proteomes" id="UP000238348">
    <property type="component" value="Chromosome"/>
</dbReference>
<evidence type="ECO:0000313" key="2">
    <source>
        <dbReference type="EMBL" id="AUX45324.1"/>
    </source>
</evidence>
<sequence>MTSAAVPRDVVLSLVGRAAARSRFPELGLSDPWAEAMAATLDLDPAGFDERALRTEAVRTMAVDRLVRRFFARSPHGLAVALNAGLCTRFSRVDNGTLRWVDLDPPPVADFKCAHRPSQPSDRHAIARRCSLACTGWMDCLRGAGDVPTLVIAEGALERQPHALVDAFFTKTSARLPRGTELIVDCEPSPPLRTPPGQRVCLEIPTPDGSVARYPRLRAIGADDAAAAPPRPPREVSREHRLPRGGESPSVLHLRFE</sequence>
<evidence type="ECO:0000313" key="3">
    <source>
        <dbReference type="Proteomes" id="UP000238348"/>
    </source>
</evidence>
<dbReference type="AlphaFoldDB" id="A0A2L0F188"/>
<feature type="compositionally biased region" description="Basic and acidic residues" evidence="1">
    <location>
        <begin position="232"/>
        <end position="244"/>
    </location>
</feature>
<dbReference type="EMBL" id="CP012673">
    <property type="protein sequence ID" value="AUX45324.1"/>
    <property type="molecule type" value="Genomic_DNA"/>
</dbReference>
<name>A0A2L0F188_SORCE</name>
<accession>A0A2L0F188</accession>
<dbReference type="OrthoDB" id="9800233at2"/>
<feature type="region of interest" description="Disordered" evidence="1">
    <location>
        <begin position="221"/>
        <end position="257"/>
    </location>
</feature>
<dbReference type="GO" id="GO:0032259">
    <property type="term" value="P:methylation"/>
    <property type="evidence" value="ECO:0007669"/>
    <property type="project" value="UniProtKB-KW"/>
</dbReference>
<reference evidence="2 3" key="1">
    <citation type="submission" date="2015-09" db="EMBL/GenBank/DDBJ databases">
        <title>Sorangium comparison.</title>
        <authorList>
            <person name="Zaburannyi N."/>
            <person name="Bunk B."/>
            <person name="Overmann J."/>
            <person name="Mueller R."/>
        </authorList>
    </citation>
    <scope>NUCLEOTIDE SEQUENCE [LARGE SCALE GENOMIC DNA]</scope>
    <source>
        <strain evidence="2 3">So ce26</strain>
    </source>
</reference>
<dbReference type="PANTHER" id="PTHR43619">
    <property type="entry name" value="S-ADENOSYL-L-METHIONINE-DEPENDENT METHYLTRANSFERASE YKTD-RELATED"/>
    <property type="match status" value="1"/>
</dbReference>
<dbReference type="GO" id="GO:0008168">
    <property type="term" value="F:methyltransferase activity"/>
    <property type="evidence" value="ECO:0007669"/>
    <property type="project" value="UniProtKB-KW"/>
</dbReference>
<dbReference type="Gene3D" id="3.40.50.150">
    <property type="entry name" value="Vaccinia Virus protein VP39"/>
    <property type="match status" value="1"/>
</dbReference>
<keyword evidence="2" id="KW-0808">Transferase</keyword>
<proteinExistence type="predicted"/>
<protein>
    <submittedName>
        <fullName evidence="2">O-methyltransferase-related protein</fullName>
    </submittedName>
</protein>
<evidence type="ECO:0000256" key="1">
    <source>
        <dbReference type="SAM" id="MobiDB-lite"/>
    </source>
</evidence>
<dbReference type="PANTHER" id="PTHR43619:SF2">
    <property type="entry name" value="S-ADENOSYL-L-METHIONINE-DEPENDENT METHYLTRANSFERASES SUPERFAMILY PROTEIN"/>
    <property type="match status" value="1"/>
</dbReference>
<dbReference type="SUPFAM" id="SSF53335">
    <property type="entry name" value="S-adenosyl-L-methionine-dependent methyltransferases"/>
    <property type="match status" value="1"/>
</dbReference>